<evidence type="ECO:0000313" key="3">
    <source>
        <dbReference type="EMBL" id="CAL6013432.1"/>
    </source>
</evidence>
<reference evidence="2" key="1">
    <citation type="submission" date="2023-06" db="EMBL/GenBank/DDBJ databases">
        <authorList>
            <person name="Kurt Z."/>
        </authorList>
    </citation>
    <scope>NUCLEOTIDE SEQUENCE</scope>
</reference>
<proteinExistence type="predicted"/>
<keyword evidence="4" id="KW-1185">Reference proteome</keyword>
<name>A0AA86Q9L1_9EUKA</name>
<keyword evidence="1" id="KW-0732">Signal</keyword>
<dbReference type="EMBL" id="CAXDID020000068">
    <property type="protein sequence ID" value="CAL6013432.1"/>
    <property type="molecule type" value="Genomic_DNA"/>
</dbReference>
<evidence type="ECO:0000313" key="4">
    <source>
        <dbReference type="Proteomes" id="UP001642409"/>
    </source>
</evidence>
<dbReference type="AlphaFoldDB" id="A0AA86Q9L1"/>
<accession>A0AA86Q9L1</accession>
<evidence type="ECO:0000313" key="2">
    <source>
        <dbReference type="EMBL" id="CAI9948752.1"/>
    </source>
</evidence>
<protein>
    <submittedName>
        <fullName evidence="3">Hypothetical_protein</fullName>
    </submittedName>
</protein>
<comment type="caution">
    <text evidence="2">The sequence shown here is derived from an EMBL/GenBank/DDBJ whole genome shotgun (WGS) entry which is preliminary data.</text>
</comment>
<gene>
    <name evidence="3" type="ORF">HINF_LOCUS23786</name>
    <name evidence="2" type="ORF">HINF_LOCUS36397</name>
</gene>
<feature type="chain" id="PRO_5041677838" evidence="1">
    <location>
        <begin position="18"/>
        <end position="241"/>
    </location>
</feature>
<evidence type="ECO:0000256" key="1">
    <source>
        <dbReference type="SAM" id="SignalP"/>
    </source>
</evidence>
<dbReference type="EMBL" id="CATOUU010000790">
    <property type="protein sequence ID" value="CAI9948752.1"/>
    <property type="molecule type" value="Genomic_DNA"/>
</dbReference>
<organism evidence="2">
    <name type="scientific">Hexamita inflata</name>
    <dbReference type="NCBI Taxonomy" id="28002"/>
    <lineage>
        <taxon>Eukaryota</taxon>
        <taxon>Metamonada</taxon>
        <taxon>Diplomonadida</taxon>
        <taxon>Hexamitidae</taxon>
        <taxon>Hexamitinae</taxon>
        <taxon>Hexamita</taxon>
    </lineage>
</organism>
<dbReference type="Proteomes" id="UP001642409">
    <property type="component" value="Unassembled WGS sequence"/>
</dbReference>
<reference evidence="3 4" key="2">
    <citation type="submission" date="2024-07" db="EMBL/GenBank/DDBJ databases">
        <authorList>
            <person name="Akdeniz Z."/>
        </authorList>
    </citation>
    <scope>NUCLEOTIDE SEQUENCE [LARGE SCALE GENOMIC DNA]</scope>
</reference>
<sequence length="241" mass="28009">MFQVFNCRLLLARSSFALDFAFLPCSHTLEAWWHSLCPSSGSLTVSLTLLRRDGAFMQSISDQAGVMQLGYFVSARYCKAAVLAYERVCNLWQILGKQIHGFLVHSAVVTKNEWNHPIIAIRASVFENLALKRDAYICFNSECYVKNIGSRYHHLKFSLKEFQFSNKDSLRRKVKNIIGLNNTCYQHMLLNYNTMVNKCKQYTPIICLIICQSLEPKKRLIMYYFSFISFRFSIYQIISQD</sequence>
<feature type="signal peptide" evidence="1">
    <location>
        <begin position="1"/>
        <end position="17"/>
    </location>
</feature>